<organism evidence="1">
    <name type="scientific">Acididesulfobacillus acetoxydans</name>
    <dbReference type="NCBI Taxonomy" id="1561005"/>
    <lineage>
        <taxon>Bacteria</taxon>
        <taxon>Bacillati</taxon>
        <taxon>Bacillota</taxon>
        <taxon>Clostridia</taxon>
        <taxon>Eubacteriales</taxon>
        <taxon>Peptococcaceae</taxon>
        <taxon>Acididesulfobacillus</taxon>
    </lineage>
</organism>
<dbReference type="Proteomes" id="UP000836597">
    <property type="component" value="Chromosome"/>
</dbReference>
<evidence type="ECO:0000313" key="1">
    <source>
        <dbReference type="EMBL" id="CAA7600759.1"/>
    </source>
</evidence>
<reference evidence="2" key="1">
    <citation type="submission" date="2014-11" db="EMBL/GenBank/DDBJ databases">
        <authorList>
            <person name="Hornung B.V."/>
        </authorList>
    </citation>
    <scope>NUCLEOTIDE SEQUENCE</scope>
    <source>
        <strain evidence="2">INE</strain>
    </source>
</reference>
<protein>
    <submittedName>
        <fullName evidence="1">Uncharacterized protein</fullName>
    </submittedName>
</protein>
<keyword evidence="3" id="KW-1185">Reference proteome</keyword>
<name>A0A8S0W7H2_9FIRM</name>
<dbReference type="EMBL" id="CDGJ01000129">
    <property type="protein sequence ID" value="CEJ09356.1"/>
    <property type="molecule type" value="Genomic_DNA"/>
</dbReference>
<dbReference type="AlphaFoldDB" id="A0A8S0W7H2"/>
<evidence type="ECO:0000313" key="2">
    <source>
        <dbReference type="EMBL" id="CEJ09356.1"/>
    </source>
</evidence>
<dbReference type="EMBL" id="LR746496">
    <property type="protein sequence ID" value="CAA7600759.1"/>
    <property type="molecule type" value="Genomic_DNA"/>
</dbReference>
<reference evidence="1" key="2">
    <citation type="submission" date="2020-01" db="EMBL/GenBank/DDBJ databases">
        <authorList>
            <person name="Hornung B."/>
        </authorList>
    </citation>
    <scope>NUCLEOTIDE SEQUENCE</scope>
    <source>
        <strain evidence="1">PacBioINE</strain>
    </source>
</reference>
<accession>A0A8S0W7H2</accession>
<sequence>MLLIKFREMFRMPKTFPPSNYGISAQPALEKYFIQTGFYDLLPLALQLAEEQGFNQDEIFEAICKVNNKFGQYPPTKNRTAWFETVFQEKLKEARGDILAFQAARKFRQCN</sequence>
<dbReference type="Proteomes" id="UP001071230">
    <property type="component" value="Unassembled WGS sequence"/>
</dbReference>
<dbReference type="KEGG" id="aacx:DEACI_1412"/>
<proteinExistence type="predicted"/>
<gene>
    <name evidence="1" type="ORF">DEACI_1412</name>
    <name evidence="2" type="ORF">DEACI_3840</name>
</gene>
<evidence type="ECO:0000313" key="3">
    <source>
        <dbReference type="Proteomes" id="UP001071230"/>
    </source>
</evidence>